<evidence type="ECO:0000256" key="1">
    <source>
        <dbReference type="SAM" id="Coils"/>
    </source>
</evidence>
<evidence type="ECO:0000313" key="4">
    <source>
        <dbReference type="Proteomes" id="UP000054304"/>
    </source>
</evidence>
<sequence length="314" mass="35499">MAVKKKKSSSIKTLRNGQNNTHTGSNDTTRLKPENVGGLVHDESDIISYRAYLTQNLIKASEMMDILTTQNIPLPKILAPPIYPNLDLDGAKKSLEFEKQEIAALETQLLTSHRLELPSEYIALKELSEAVVTNEGSTPKAIEKVQQTFMSRFQRHVQNDRIVVHHNRFPQLRGDLSIAPADYWAKRAENLAKQQEERLRLQALREQEQREELARRSEEQERLRRKQEEQQLFEDPFAQQQPQQIQSVPGVLAFNGNGNGNGNGNSSGNGNQNQQQQADPSQQAMLGSIFGDVNGENFNNGFEDEFADLDTAFF</sequence>
<evidence type="ECO:0000313" key="3">
    <source>
        <dbReference type="EMBL" id="CEP60553.1"/>
    </source>
</evidence>
<reference evidence="3 4" key="1">
    <citation type="submission" date="2014-12" db="EMBL/GenBank/DDBJ databases">
        <authorList>
            <person name="Neuveglise Cecile"/>
        </authorList>
    </citation>
    <scope>NUCLEOTIDE SEQUENCE [LARGE SCALE GENOMIC DNA]</scope>
    <source>
        <strain evidence="3 4">CBS 12615</strain>
    </source>
</reference>
<gene>
    <name evidence="3" type="ORF">LALA0_S01e13564g</name>
</gene>
<name>A0A0C7N536_9SACH</name>
<dbReference type="RefSeq" id="XP_022626795.1">
    <property type="nucleotide sequence ID" value="XM_022774727.1"/>
</dbReference>
<feature type="coiled-coil region" evidence="1">
    <location>
        <begin position="185"/>
        <end position="230"/>
    </location>
</feature>
<keyword evidence="4" id="KW-1185">Reference proteome</keyword>
<organism evidence="3 4">
    <name type="scientific">Lachancea lanzarotensis</name>
    <dbReference type="NCBI Taxonomy" id="1245769"/>
    <lineage>
        <taxon>Eukaryota</taxon>
        <taxon>Fungi</taxon>
        <taxon>Dikarya</taxon>
        <taxon>Ascomycota</taxon>
        <taxon>Saccharomycotina</taxon>
        <taxon>Saccharomycetes</taxon>
        <taxon>Saccharomycetales</taxon>
        <taxon>Saccharomycetaceae</taxon>
        <taxon>Lachancea</taxon>
    </lineage>
</organism>
<protein>
    <submittedName>
        <fullName evidence="3">LALA0S01e13564g1_1</fullName>
    </submittedName>
</protein>
<keyword evidence="1" id="KW-0175">Coiled coil</keyword>
<dbReference type="STRING" id="1245769.A0A0C7N536"/>
<proteinExistence type="predicted"/>
<dbReference type="AlphaFoldDB" id="A0A0C7N536"/>
<dbReference type="InterPro" id="IPR059172">
    <property type="entry name" value="SNF6"/>
</dbReference>
<dbReference type="GeneID" id="34683950"/>
<dbReference type="EMBL" id="LN736360">
    <property type="protein sequence ID" value="CEP60553.1"/>
    <property type="molecule type" value="Genomic_DNA"/>
</dbReference>
<dbReference type="OrthoDB" id="4034416at2759"/>
<accession>A0A0C7N536</accession>
<dbReference type="HOGENOM" id="CLU_051557_0_0_1"/>
<dbReference type="Proteomes" id="UP000054304">
    <property type="component" value="Unassembled WGS sequence"/>
</dbReference>
<feature type="region of interest" description="Disordered" evidence="2">
    <location>
        <begin position="250"/>
        <end position="282"/>
    </location>
</feature>
<dbReference type="CDD" id="cd22571">
    <property type="entry name" value="SNF6"/>
    <property type="match status" value="1"/>
</dbReference>
<feature type="region of interest" description="Disordered" evidence="2">
    <location>
        <begin position="1"/>
        <end position="36"/>
    </location>
</feature>
<feature type="compositionally biased region" description="Gly residues" evidence="2">
    <location>
        <begin position="257"/>
        <end position="267"/>
    </location>
</feature>
<feature type="compositionally biased region" description="Low complexity" evidence="2">
    <location>
        <begin position="268"/>
        <end position="277"/>
    </location>
</feature>
<evidence type="ECO:0000256" key="2">
    <source>
        <dbReference type="SAM" id="MobiDB-lite"/>
    </source>
</evidence>
<feature type="compositionally biased region" description="Polar residues" evidence="2">
    <location>
        <begin position="10"/>
        <end position="28"/>
    </location>
</feature>